<organism evidence="1 2">
    <name type="scientific">Basidiobolus meristosporus CBS 931.73</name>
    <dbReference type="NCBI Taxonomy" id="1314790"/>
    <lineage>
        <taxon>Eukaryota</taxon>
        <taxon>Fungi</taxon>
        <taxon>Fungi incertae sedis</taxon>
        <taxon>Zoopagomycota</taxon>
        <taxon>Entomophthoromycotina</taxon>
        <taxon>Basidiobolomycetes</taxon>
        <taxon>Basidiobolales</taxon>
        <taxon>Basidiobolaceae</taxon>
        <taxon>Basidiobolus</taxon>
    </lineage>
</organism>
<accession>A0A1Y1W3G6</accession>
<proteinExistence type="predicted"/>
<evidence type="ECO:0000313" key="2">
    <source>
        <dbReference type="Proteomes" id="UP000193498"/>
    </source>
</evidence>
<protein>
    <submittedName>
        <fullName evidence="1">Uncharacterized protein</fullName>
    </submittedName>
</protein>
<keyword evidence="2" id="KW-1185">Reference proteome</keyword>
<dbReference type="InParanoid" id="A0A1Y1W3G6"/>
<comment type="caution">
    <text evidence="1">The sequence shown here is derived from an EMBL/GenBank/DDBJ whole genome shotgun (WGS) entry which is preliminary data.</text>
</comment>
<dbReference type="Proteomes" id="UP000193498">
    <property type="component" value="Unassembled WGS sequence"/>
</dbReference>
<reference evidence="1 2" key="1">
    <citation type="submission" date="2016-07" db="EMBL/GenBank/DDBJ databases">
        <title>Pervasive Adenine N6-methylation of Active Genes in Fungi.</title>
        <authorList>
            <consortium name="DOE Joint Genome Institute"/>
            <person name="Mondo S.J."/>
            <person name="Dannebaum R.O."/>
            <person name="Kuo R.C."/>
            <person name="Labutti K."/>
            <person name="Haridas S."/>
            <person name="Kuo A."/>
            <person name="Salamov A."/>
            <person name="Ahrendt S.R."/>
            <person name="Lipzen A."/>
            <person name="Sullivan W."/>
            <person name="Andreopoulos W.B."/>
            <person name="Clum A."/>
            <person name="Lindquist E."/>
            <person name="Daum C."/>
            <person name="Ramamoorthy G.K."/>
            <person name="Gryganskyi A."/>
            <person name="Culley D."/>
            <person name="Magnuson J.K."/>
            <person name="James T.Y."/>
            <person name="O'Malley M.A."/>
            <person name="Stajich J.E."/>
            <person name="Spatafora J.W."/>
            <person name="Visel A."/>
            <person name="Grigoriev I.V."/>
        </authorList>
    </citation>
    <scope>NUCLEOTIDE SEQUENCE [LARGE SCALE GENOMIC DNA]</scope>
    <source>
        <strain evidence="1 2">CBS 931.73</strain>
    </source>
</reference>
<dbReference type="SUPFAM" id="SSF52540">
    <property type="entry name" value="P-loop containing nucleoside triphosphate hydrolases"/>
    <property type="match status" value="1"/>
</dbReference>
<gene>
    <name evidence="1" type="ORF">K493DRAFT_309346</name>
</gene>
<dbReference type="AlphaFoldDB" id="A0A1Y1W3G6"/>
<dbReference type="InterPro" id="IPR027417">
    <property type="entry name" value="P-loop_NTPase"/>
</dbReference>
<sequence length="193" mass="22364">MGCCSSKTHNGQVVEKEYRLIYRVVVGITGRGKSSVANVLTQEVYDNNVDKAKSIDHILLFMEQVSEKKLPLQAVMFVSKGGGRIDPADEIACRTFNFILTHTNQKWVDKNVSDLERVFYPCKKFIGVDLPGVLEKMDDRLDQEEQVLRARRRYTSIEHLSNTIRNFISTKQSKLPTRYKHTLQQEENWLLHY</sequence>
<name>A0A1Y1W3G6_9FUNG</name>
<evidence type="ECO:0000313" key="1">
    <source>
        <dbReference type="EMBL" id="ORX68089.1"/>
    </source>
</evidence>
<dbReference type="EMBL" id="MCFE01001103">
    <property type="protein sequence ID" value="ORX68089.1"/>
    <property type="molecule type" value="Genomic_DNA"/>
</dbReference>